<organism evidence="2">
    <name type="scientific">Anopheles coluzzii</name>
    <name type="common">African malaria mosquito</name>
    <dbReference type="NCBI Taxonomy" id="1518534"/>
    <lineage>
        <taxon>Eukaryota</taxon>
        <taxon>Metazoa</taxon>
        <taxon>Ecdysozoa</taxon>
        <taxon>Arthropoda</taxon>
        <taxon>Hexapoda</taxon>
        <taxon>Insecta</taxon>
        <taxon>Pterygota</taxon>
        <taxon>Neoptera</taxon>
        <taxon>Endopterygota</taxon>
        <taxon>Diptera</taxon>
        <taxon>Nematocera</taxon>
        <taxon>Culicoidea</taxon>
        <taxon>Culicidae</taxon>
        <taxon>Anophelinae</taxon>
        <taxon>Anopheles</taxon>
    </lineage>
</organism>
<protein>
    <submittedName>
        <fullName evidence="2">Uncharacterized protein</fullName>
    </submittedName>
</protein>
<feature type="region of interest" description="Disordered" evidence="1">
    <location>
        <begin position="92"/>
        <end position="132"/>
    </location>
</feature>
<sequence length="177" mass="19806">MVLKVGFGTQLLGGDEEKDLRRRQAQPEQPVHALDWSGQGEECVVRDLQSAGMNQQLHAAGVREDADGARDALHDLCLERFRDRAQDLFGEGRAEGGVVQGRSDLGQGPIGSTRANQRRRSARRKCVEREQHQQRVMDDPVLVLEQQLPQLAQVLGTSNYDRSRPVARYKLGPDELE</sequence>
<dbReference type="AlphaFoldDB" id="A0A8W7PJT0"/>
<evidence type="ECO:0000256" key="1">
    <source>
        <dbReference type="SAM" id="MobiDB-lite"/>
    </source>
</evidence>
<proteinExistence type="predicted"/>
<dbReference type="EnsemblMetazoa" id="ACOM033021-RA">
    <property type="protein sequence ID" value="ACOM033021-PA.1"/>
    <property type="gene ID" value="ACOM033021"/>
</dbReference>
<accession>A0A8W7PJT0</accession>
<name>A0A8W7PJT0_ANOCL</name>
<dbReference type="Proteomes" id="UP000075882">
    <property type="component" value="Unassembled WGS sequence"/>
</dbReference>
<evidence type="ECO:0000313" key="2">
    <source>
        <dbReference type="EnsemblMetazoa" id="ACOM033021-PA.1"/>
    </source>
</evidence>
<reference evidence="2" key="1">
    <citation type="submission" date="2022-08" db="UniProtKB">
        <authorList>
            <consortium name="EnsemblMetazoa"/>
        </authorList>
    </citation>
    <scope>IDENTIFICATION</scope>
</reference>